<feature type="transmembrane region" description="Helical" evidence="1">
    <location>
        <begin position="69"/>
        <end position="95"/>
    </location>
</feature>
<evidence type="ECO:0000313" key="2">
    <source>
        <dbReference type="Proteomes" id="UP000694844"/>
    </source>
</evidence>
<dbReference type="KEGG" id="cvn:111104773"/>
<keyword evidence="1" id="KW-0472">Membrane</keyword>
<dbReference type="RefSeq" id="XP_022294600.1">
    <property type="nucleotide sequence ID" value="XM_022438892.1"/>
</dbReference>
<evidence type="ECO:0000313" key="6">
    <source>
        <dbReference type="RefSeq" id="XP_022294601.1"/>
    </source>
</evidence>
<accession>A0A8B8AV81</accession>
<keyword evidence="2" id="KW-1185">Reference proteome</keyword>
<protein>
    <submittedName>
        <fullName evidence="3 4">Uncharacterized protein LOC111104773</fullName>
    </submittedName>
</protein>
<organism evidence="2 4">
    <name type="scientific">Crassostrea virginica</name>
    <name type="common">Eastern oyster</name>
    <dbReference type="NCBI Taxonomy" id="6565"/>
    <lineage>
        <taxon>Eukaryota</taxon>
        <taxon>Metazoa</taxon>
        <taxon>Spiralia</taxon>
        <taxon>Lophotrochozoa</taxon>
        <taxon>Mollusca</taxon>
        <taxon>Bivalvia</taxon>
        <taxon>Autobranchia</taxon>
        <taxon>Pteriomorphia</taxon>
        <taxon>Ostreida</taxon>
        <taxon>Ostreoidea</taxon>
        <taxon>Ostreidae</taxon>
        <taxon>Crassostrea</taxon>
    </lineage>
</organism>
<evidence type="ECO:0000313" key="5">
    <source>
        <dbReference type="RefSeq" id="XP_022294600.1"/>
    </source>
</evidence>
<keyword evidence="1" id="KW-1133">Transmembrane helix</keyword>
<gene>
    <name evidence="3 4 5 6" type="primary">LOC111104773</name>
</gene>
<keyword evidence="1" id="KW-0812">Transmembrane</keyword>
<sequence>MNVTNDIIARHFQDVNIYEVTKLQSNTKYQFRVVTFDCDDVVISSGHLTCHTRPVIDKRQAEECNKGSIIGVSLGGAVLFVFCALVGGFTLINCYQKRQQIKSKDHQNCKYVDQVYVTNLNDHQYEECSNSPNTASERTYETAEYLEIPDSDLSKRTPERSLNSI</sequence>
<dbReference type="RefSeq" id="XP_022294601.1">
    <property type="nucleotide sequence ID" value="XM_022438893.1"/>
</dbReference>
<reference evidence="3 4" key="1">
    <citation type="submission" date="2025-04" db="UniProtKB">
        <authorList>
            <consortium name="RefSeq"/>
        </authorList>
    </citation>
    <scope>IDENTIFICATION</scope>
    <source>
        <tissue evidence="3 4">Whole sample</tissue>
    </source>
</reference>
<dbReference type="Proteomes" id="UP000694844">
    <property type="component" value="Chromosome 7"/>
</dbReference>
<dbReference type="RefSeq" id="XP_022294597.1">
    <property type="nucleotide sequence ID" value="XM_022438889.1"/>
</dbReference>
<name>A0A8B8AV81_CRAVI</name>
<proteinExistence type="predicted"/>
<evidence type="ECO:0000313" key="4">
    <source>
        <dbReference type="RefSeq" id="XP_022294598.1"/>
    </source>
</evidence>
<dbReference type="AlphaFoldDB" id="A0A8B8AV81"/>
<dbReference type="RefSeq" id="XP_022294598.1">
    <property type="nucleotide sequence ID" value="XM_022438890.1"/>
</dbReference>
<dbReference type="GeneID" id="111104773"/>
<evidence type="ECO:0000313" key="3">
    <source>
        <dbReference type="RefSeq" id="XP_022294597.1"/>
    </source>
</evidence>
<evidence type="ECO:0000256" key="1">
    <source>
        <dbReference type="SAM" id="Phobius"/>
    </source>
</evidence>